<comment type="domain">
    <text evidence="5">Contains a C-terminal catalytic domain, and an N-terminal region which modulates catalytic activity.</text>
</comment>
<feature type="active site" evidence="5 6">
    <location>
        <position position="287"/>
    </location>
</feature>
<keyword evidence="1 5" id="KW-0963">Cytoplasm</keyword>
<evidence type="ECO:0000256" key="4">
    <source>
        <dbReference type="ARBA" id="ARBA00048267"/>
    </source>
</evidence>
<dbReference type="InterPro" id="IPR000673">
    <property type="entry name" value="Sig_transdc_resp-reg_Me-estase"/>
</dbReference>
<dbReference type="PROSITE" id="PS50110">
    <property type="entry name" value="RESPONSE_REGULATORY"/>
    <property type="match status" value="1"/>
</dbReference>
<dbReference type="EMBL" id="CCDI010000001">
    <property type="protein sequence ID" value="CDQ22184.1"/>
    <property type="molecule type" value="Genomic_DNA"/>
</dbReference>
<dbReference type="Proteomes" id="UP000028868">
    <property type="component" value="Unassembled WGS sequence"/>
</dbReference>
<dbReference type="PROSITE" id="PS50122">
    <property type="entry name" value="CHEB"/>
    <property type="match status" value="1"/>
</dbReference>
<feature type="active site" evidence="5 6">
    <location>
        <position position="191"/>
    </location>
</feature>
<dbReference type="Gene3D" id="3.40.50.180">
    <property type="entry name" value="Methylesterase CheB, C-terminal domain"/>
    <property type="match status" value="1"/>
</dbReference>
<dbReference type="InterPro" id="IPR008248">
    <property type="entry name" value="CheB-like"/>
</dbReference>
<evidence type="ECO:0000256" key="2">
    <source>
        <dbReference type="ARBA" id="ARBA00022500"/>
    </source>
</evidence>
<dbReference type="PANTHER" id="PTHR42872">
    <property type="entry name" value="PROTEIN-GLUTAMATE METHYLESTERASE/PROTEIN-GLUTAMINE GLUTAMINASE"/>
    <property type="match status" value="1"/>
</dbReference>
<comment type="PTM">
    <text evidence="5">Phosphorylated by CheA. Phosphorylation of the N-terminal regulatory domain activates the methylesterase activity.</text>
</comment>
<comment type="caution">
    <text evidence="10">The sequence shown here is derived from an EMBL/GenBank/DDBJ whole genome shotgun (WGS) entry which is preliminary data.</text>
</comment>
<dbReference type="CDD" id="cd17541">
    <property type="entry name" value="REC_CheB-like"/>
    <property type="match status" value="1"/>
</dbReference>
<evidence type="ECO:0000256" key="6">
    <source>
        <dbReference type="PROSITE-ProRule" id="PRU00050"/>
    </source>
</evidence>
<dbReference type="HAMAP" id="MF_00099">
    <property type="entry name" value="CheB_chemtxs"/>
    <property type="match status" value="1"/>
</dbReference>
<sequence length="349" mass="38174">MKRVKVLVVDDSAFMRRILSDILKKEPRIDVVSTARNGKEGVEKIKGLTPDVVTLDIEMPVMGGLEALTYIMKQAPIPVVMVSSLTKEGAARTLEAIHLGAVDFIHKPSGAISIDMKSMDKEIIKKILTAGKARVSPFNDRLNRQVDLPEDIQTQGNIIAIGTSTGGPRALQQVLRTLPCNLPAPIVVVQHMPSGFTKSLAERLDKISEISVKEAGHMEELHNGVAYVAPGGYHMEIVQENKVLKIHLNQNPPVNGHRPSVNVMFSSLARLEKVTTTAVVMTGMGTDGLTGLLELKEMRKATFSIAEDESTCIVYGMPKAIHQSGLADEVQPLTNISQRIVQSLQRKRR</sequence>
<dbReference type="InterPro" id="IPR011006">
    <property type="entry name" value="CheY-like_superfamily"/>
</dbReference>
<dbReference type="OrthoDB" id="9793421at2"/>
<dbReference type="Gene3D" id="3.40.50.2300">
    <property type="match status" value="1"/>
</dbReference>
<keyword evidence="3 5" id="KW-0378">Hydrolase</keyword>
<dbReference type="InterPro" id="IPR035909">
    <property type="entry name" value="CheB_C"/>
</dbReference>
<name>A0A024P1K6_9BACI</name>
<dbReference type="GO" id="GO:0005737">
    <property type="term" value="C:cytoplasm"/>
    <property type="evidence" value="ECO:0007669"/>
    <property type="project" value="UniProtKB-SubCell"/>
</dbReference>
<evidence type="ECO:0000256" key="3">
    <source>
        <dbReference type="ARBA" id="ARBA00022801"/>
    </source>
</evidence>
<dbReference type="EC" id="3.5.1.44" evidence="5"/>
<dbReference type="PANTHER" id="PTHR42872:SF6">
    <property type="entry name" value="PROTEIN-GLUTAMATE METHYLESTERASE_PROTEIN-GLUTAMINE GLUTAMINASE"/>
    <property type="match status" value="1"/>
</dbReference>
<dbReference type="NCBIfam" id="NF001965">
    <property type="entry name" value="PRK00742.1"/>
    <property type="match status" value="1"/>
</dbReference>
<protein>
    <recommendedName>
        <fullName evidence="5">Protein-glutamate methylesterase/protein-glutamine glutaminase</fullName>
        <ecNumber evidence="5">3.1.1.61</ecNumber>
        <ecNumber evidence="5">3.5.1.44</ecNumber>
    </recommendedName>
</protein>
<evidence type="ECO:0000259" key="9">
    <source>
        <dbReference type="PROSITE" id="PS50122"/>
    </source>
</evidence>
<dbReference type="NCBIfam" id="NF009206">
    <property type="entry name" value="PRK12555.1"/>
    <property type="match status" value="1"/>
</dbReference>
<dbReference type="EC" id="3.1.1.61" evidence="5"/>
<evidence type="ECO:0000313" key="10">
    <source>
        <dbReference type="EMBL" id="CDQ22184.1"/>
    </source>
</evidence>
<comment type="catalytic activity">
    <reaction evidence="5">
        <text>L-glutaminyl-[protein] + H2O = L-glutamyl-[protein] + NH4(+)</text>
        <dbReference type="Rhea" id="RHEA:16441"/>
        <dbReference type="Rhea" id="RHEA-COMP:10207"/>
        <dbReference type="Rhea" id="RHEA-COMP:10208"/>
        <dbReference type="ChEBI" id="CHEBI:15377"/>
        <dbReference type="ChEBI" id="CHEBI:28938"/>
        <dbReference type="ChEBI" id="CHEBI:29973"/>
        <dbReference type="ChEBI" id="CHEBI:30011"/>
        <dbReference type="EC" id="3.5.1.44"/>
    </reaction>
</comment>
<evidence type="ECO:0000313" key="11">
    <source>
        <dbReference type="Proteomes" id="UP000028868"/>
    </source>
</evidence>
<dbReference type="AlphaFoldDB" id="A0A024P1K6"/>
<dbReference type="InterPro" id="IPR001789">
    <property type="entry name" value="Sig_transdc_resp-reg_receiver"/>
</dbReference>
<evidence type="ECO:0000259" key="8">
    <source>
        <dbReference type="PROSITE" id="PS50110"/>
    </source>
</evidence>
<feature type="modified residue" description="4-aspartylphosphate" evidence="5 7">
    <location>
        <position position="56"/>
    </location>
</feature>
<proteinExistence type="inferred from homology"/>
<dbReference type="GO" id="GO:0006935">
    <property type="term" value="P:chemotaxis"/>
    <property type="evidence" value="ECO:0007669"/>
    <property type="project" value="UniProtKB-UniRule"/>
</dbReference>
<feature type="domain" description="CheB-type methylesterase" evidence="9">
    <location>
        <begin position="152"/>
        <end position="347"/>
    </location>
</feature>
<dbReference type="Pfam" id="PF00072">
    <property type="entry name" value="Response_reg"/>
    <property type="match status" value="1"/>
</dbReference>
<evidence type="ECO:0000256" key="1">
    <source>
        <dbReference type="ARBA" id="ARBA00022490"/>
    </source>
</evidence>
<reference evidence="11" key="1">
    <citation type="submission" date="2014-03" db="EMBL/GenBank/DDBJ databases">
        <authorList>
            <person name="Urmite Genomes U."/>
        </authorList>
    </citation>
    <scope>NUCLEOTIDE SEQUENCE [LARGE SCALE GENOMIC DNA]</scope>
    <source>
        <strain evidence="11">HD-03</strain>
    </source>
</reference>
<dbReference type="GO" id="GO:0050568">
    <property type="term" value="F:protein-glutamine glutaminase activity"/>
    <property type="evidence" value="ECO:0007669"/>
    <property type="project" value="UniProtKB-UniRule"/>
</dbReference>
<comment type="subcellular location">
    <subcellularLocation>
        <location evidence="5">Cytoplasm</location>
    </subcellularLocation>
</comment>
<gene>
    <name evidence="5 10" type="primary">cheB</name>
    <name evidence="10" type="ORF">BN983_00387</name>
</gene>
<dbReference type="PIRSF" id="PIRSF000876">
    <property type="entry name" value="RR_chemtxs_CheB"/>
    <property type="match status" value="1"/>
</dbReference>
<comment type="similarity">
    <text evidence="5">Belongs to the CheB family.</text>
</comment>
<comment type="function">
    <text evidence="5">Involved in chemotaxis. Part of a chemotaxis signal transduction system that modulates chemotaxis in response to various stimuli. Catalyzes the demethylation of specific methylglutamate residues introduced into the chemoreceptors (methyl-accepting chemotaxis proteins or MCP) by CheR. Also mediates the irreversible deamidation of specific glutamine residues to glutamic acid.</text>
</comment>
<dbReference type="SUPFAM" id="SSF52172">
    <property type="entry name" value="CheY-like"/>
    <property type="match status" value="1"/>
</dbReference>
<feature type="domain" description="Response regulatory" evidence="8">
    <location>
        <begin position="5"/>
        <end position="122"/>
    </location>
</feature>
<dbReference type="GO" id="GO:0008984">
    <property type="term" value="F:protein-glutamate methylesterase activity"/>
    <property type="evidence" value="ECO:0007669"/>
    <property type="project" value="UniProtKB-UniRule"/>
</dbReference>
<evidence type="ECO:0000256" key="7">
    <source>
        <dbReference type="PROSITE-ProRule" id="PRU00169"/>
    </source>
</evidence>
<dbReference type="SUPFAM" id="SSF52738">
    <property type="entry name" value="Methylesterase CheB, C-terminal domain"/>
    <property type="match status" value="1"/>
</dbReference>
<dbReference type="CDD" id="cd16432">
    <property type="entry name" value="CheB_Rec"/>
    <property type="match status" value="1"/>
</dbReference>
<keyword evidence="5 7" id="KW-0597">Phosphoprotein</keyword>
<accession>A0A024P1K6</accession>
<reference evidence="10 11" key="2">
    <citation type="submission" date="2014-05" db="EMBL/GenBank/DDBJ databases">
        <title>Draft genome sequence of Halobacillus karajensis HK-03.</title>
        <authorList>
            <person name="Khelaifia S."/>
            <person name="Croce O."/>
            <person name="Lagier J.C."/>
            <person name="Raoult D."/>
        </authorList>
    </citation>
    <scope>NUCLEOTIDE SEQUENCE [LARGE SCALE GENOMIC DNA]</scope>
    <source>
        <strain evidence="10 11">HD-03</strain>
    </source>
</reference>
<dbReference type="GO" id="GO:0000156">
    <property type="term" value="F:phosphorelay response regulator activity"/>
    <property type="evidence" value="ECO:0007669"/>
    <property type="project" value="InterPro"/>
</dbReference>
<dbReference type="RefSeq" id="WP_035505311.1">
    <property type="nucleotide sequence ID" value="NZ_CCDH010000002.1"/>
</dbReference>
<evidence type="ECO:0000256" key="5">
    <source>
        <dbReference type="HAMAP-Rule" id="MF_00099"/>
    </source>
</evidence>
<keyword evidence="11" id="KW-1185">Reference proteome</keyword>
<dbReference type="SMART" id="SM00448">
    <property type="entry name" value="REC"/>
    <property type="match status" value="1"/>
</dbReference>
<feature type="active site" evidence="5 6">
    <location>
        <position position="164"/>
    </location>
</feature>
<comment type="catalytic activity">
    <reaction evidence="4 5">
        <text>[protein]-L-glutamate 5-O-methyl ester + H2O = L-glutamyl-[protein] + methanol + H(+)</text>
        <dbReference type="Rhea" id="RHEA:23236"/>
        <dbReference type="Rhea" id="RHEA-COMP:10208"/>
        <dbReference type="Rhea" id="RHEA-COMP:10311"/>
        <dbReference type="ChEBI" id="CHEBI:15377"/>
        <dbReference type="ChEBI" id="CHEBI:15378"/>
        <dbReference type="ChEBI" id="CHEBI:17790"/>
        <dbReference type="ChEBI" id="CHEBI:29973"/>
        <dbReference type="ChEBI" id="CHEBI:82795"/>
        <dbReference type="EC" id="3.1.1.61"/>
    </reaction>
</comment>
<dbReference type="Pfam" id="PF01339">
    <property type="entry name" value="CheB_methylest"/>
    <property type="match status" value="1"/>
</dbReference>
<keyword evidence="2 5" id="KW-0145">Chemotaxis</keyword>
<organism evidence="10 11">
    <name type="scientific">Halobacillus karajensis</name>
    <dbReference type="NCBI Taxonomy" id="195088"/>
    <lineage>
        <taxon>Bacteria</taxon>
        <taxon>Bacillati</taxon>
        <taxon>Bacillota</taxon>
        <taxon>Bacilli</taxon>
        <taxon>Bacillales</taxon>
        <taxon>Bacillaceae</taxon>
        <taxon>Halobacillus</taxon>
    </lineage>
</organism>